<feature type="region of interest" description="Disordered" evidence="1">
    <location>
        <begin position="91"/>
        <end position="156"/>
    </location>
</feature>
<feature type="compositionally biased region" description="Acidic residues" evidence="1">
    <location>
        <begin position="138"/>
        <end position="156"/>
    </location>
</feature>
<feature type="compositionally biased region" description="Polar residues" evidence="1">
    <location>
        <begin position="424"/>
        <end position="433"/>
    </location>
</feature>
<dbReference type="OrthoDB" id="3880925at2759"/>
<name>A0A4U0XM68_9PEZI</name>
<organism evidence="2 3">
    <name type="scientific">Friedmanniomyces simplex</name>
    <dbReference type="NCBI Taxonomy" id="329884"/>
    <lineage>
        <taxon>Eukaryota</taxon>
        <taxon>Fungi</taxon>
        <taxon>Dikarya</taxon>
        <taxon>Ascomycota</taxon>
        <taxon>Pezizomycotina</taxon>
        <taxon>Dothideomycetes</taxon>
        <taxon>Dothideomycetidae</taxon>
        <taxon>Mycosphaerellales</taxon>
        <taxon>Teratosphaeriaceae</taxon>
        <taxon>Friedmanniomyces</taxon>
    </lineage>
</organism>
<evidence type="ECO:0000313" key="2">
    <source>
        <dbReference type="EMBL" id="TKA76638.1"/>
    </source>
</evidence>
<feature type="region of interest" description="Disordered" evidence="1">
    <location>
        <begin position="170"/>
        <end position="204"/>
    </location>
</feature>
<evidence type="ECO:0000313" key="3">
    <source>
        <dbReference type="Proteomes" id="UP000309340"/>
    </source>
</evidence>
<reference evidence="2 3" key="1">
    <citation type="submission" date="2017-03" db="EMBL/GenBank/DDBJ databases">
        <title>Genomes of endolithic fungi from Antarctica.</title>
        <authorList>
            <person name="Coleine C."/>
            <person name="Masonjones S."/>
            <person name="Stajich J.E."/>
        </authorList>
    </citation>
    <scope>NUCLEOTIDE SEQUENCE [LARGE SCALE GENOMIC DNA]</scope>
    <source>
        <strain evidence="2 3">CCFEE 5184</strain>
    </source>
</reference>
<proteinExistence type="predicted"/>
<sequence>MAHCRLRTETTVPNPRHCLRKTGDGFEPSELEITYRFHTPRQNRKRLRPPALTYSALQLCGGPLPEVAFKCGADELQLEASGGPHHVSAQFQKEEEHPGLQNSSTQRSRRRVSFSGRDDFIVAQLSSVTAPRRHQSDSEDEEEDEESDIDGDESQIDDAEAIVEGFAGDEEHGDHSELDASETEQAATAKHIGPRNTLMQAQRRPSIRFTQIEDIEEDELPGGGGVVQHTIAVRPPALSNKKRRLIEVCEAIEDVPDTATQDPREMITTWVNRNHSDGATRTRRTRSILKNSTPFVPGSTFHPEDTAANTRRNSVVVAAAEQLDLPDPGRHIIVRRRRSNYSGKAQIQIPNSERAVPETSPEPPNYTNGSQLAVLRRTSENVWTSSQNLPTAAPRGLKALTRNVSREHGTLSQSGRGGRRPSLPFQSPSKALA</sequence>
<dbReference type="Proteomes" id="UP000309340">
    <property type="component" value="Unassembled WGS sequence"/>
</dbReference>
<evidence type="ECO:0000256" key="1">
    <source>
        <dbReference type="SAM" id="MobiDB-lite"/>
    </source>
</evidence>
<feature type="region of interest" description="Disordered" evidence="1">
    <location>
        <begin position="401"/>
        <end position="433"/>
    </location>
</feature>
<feature type="region of interest" description="Disordered" evidence="1">
    <location>
        <begin position="341"/>
        <end position="369"/>
    </location>
</feature>
<dbReference type="EMBL" id="NAJQ01000157">
    <property type="protein sequence ID" value="TKA76638.1"/>
    <property type="molecule type" value="Genomic_DNA"/>
</dbReference>
<gene>
    <name evidence="2" type="ORF">B0A55_04931</name>
</gene>
<accession>A0A4U0XM68</accession>
<keyword evidence="3" id="KW-1185">Reference proteome</keyword>
<protein>
    <submittedName>
        <fullName evidence="2">Uncharacterized protein</fullName>
    </submittedName>
</protein>
<comment type="caution">
    <text evidence="2">The sequence shown here is derived from an EMBL/GenBank/DDBJ whole genome shotgun (WGS) entry which is preliminary data.</text>
</comment>
<dbReference type="AlphaFoldDB" id="A0A4U0XM68"/>
<feature type="compositionally biased region" description="Polar residues" evidence="1">
    <location>
        <begin position="341"/>
        <end position="351"/>
    </location>
</feature>